<dbReference type="InterPro" id="IPR047803">
    <property type="entry name" value="DCD1A/B-like"/>
</dbReference>
<dbReference type="PANTHER" id="PTHR35190">
    <property type="entry name" value="PROTEIN DCD1B"/>
    <property type="match status" value="1"/>
</dbReference>
<comment type="caution">
    <text evidence="1">The sequence shown here is derived from an EMBL/GenBank/DDBJ whole genome shotgun (WGS) entry which is preliminary data.</text>
</comment>
<dbReference type="OrthoDB" id="189997at2759"/>
<feature type="non-terminal residue" evidence="1">
    <location>
        <position position="1"/>
    </location>
</feature>
<dbReference type="EMBL" id="ASPP01026452">
    <property type="protein sequence ID" value="ETO07149.1"/>
    <property type="molecule type" value="Genomic_DNA"/>
</dbReference>
<organism evidence="1 2">
    <name type="scientific">Reticulomyxa filosa</name>
    <dbReference type="NCBI Taxonomy" id="46433"/>
    <lineage>
        <taxon>Eukaryota</taxon>
        <taxon>Sar</taxon>
        <taxon>Rhizaria</taxon>
        <taxon>Retaria</taxon>
        <taxon>Foraminifera</taxon>
        <taxon>Monothalamids</taxon>
        <taxon>Reticulomyxidae</taxon>
        <taxon>Reticulomyxa</taxon>
    </lineage>
</organism>
<name>X6LZU1_RETFI</name>
<dbReference type="PANTHER" id="PTHR35190:SF2">
    <property type="entry name" value="PROTEIN DCD1B"/>
    <property type="match status" value="1"/>
</dbReference>
<accession>X6LZU1</accession>
<sequence length="120" mass="13655">NEHNGSHVQHLCVGDNTSDQTDIVEYSYKSLTPYNSTSYPTRKAHPYIKDLIYVDKHVQPSSDQCLGNVLNEGLGNIDAKYLLQQAAARLQTGDMHVDLFHSFFLKLDSDMMNKIMSHRK</sequence>
<reference evidence="1 2" key="1">
    <citation type="journal article" date="2013" name="Curr. Biol.">
        <title>The Genome of the Foraminiferan Reticulomyxa filosa.</title>
        <authorList>
            <person name="Glockner G."/>
            <person name="Hulsmann N."/>
            <person name="Schleicher M."/>
            <person name="Noegel A.A."/>
            <person name="Eichinger L."/>
            <person name="Gallinger C."/>
            <person name="Pawlowski J."/>
            <person name="Sierra R."/>
            <person name="Euteneuer U."/>
            <person name="Pillet L."/>
            <person name="Moustafa A."/>
            <person name="Platzer M."/>
            <person name="Groth M."/>
            <person name="Szafranski K."/>
            <person name="Schliwa M."/>
        </authorList>
    </citation>
    <scope>NUCLEOTIDE SEQUENCE [LARGE SCALE GENOMIC DNA]</scope>
</reference>
<feature type="non-terminal residue" evidence="1">
    <location>
        <position position="120"/>
    </location>
</feature>
<evidence type="ECO:0000313" key="1">
    <source>
        <dbReference type="EMBL" id="ETO07149.1"/>
    </source>
</evidence>
<protein>
    <submittedName>
        <fullName evidence="1">Acid ceramidase-like protein</fullName>
    </submittedName>
</protein>
<dbReference type="Proteomes" id="UP000023152">
    <property type="component" value="Unassembled WGS sequence"/>
</dbReference>
<proteinExistence type="predicted"/>
<evidence type="ECO:0000313" key="2">
    <source>
        <dbReference type="Proteomes" id="UP000023152"/>
    </source>
</evidence>
<gene>
    <name evidence="1" type="ORF">RFI_30243</name>
</gene>
<dbReference type="AlphaFoldDB" id="X6LZU1"/>
<keyword evidence="2" id="KW-1185">Reference proteome</keyword>